<name>A0A4D4MP59_STRAX</name>
<protein>
    <recommendedName>
        <fullName evidence="4">Adhesin domain-containing protein</fullName>
    </recommendedName>
</protein>
<dbReference type="AlphaFoldDB" id="A0A4D4MP59"/>
<evidence type="ECO:0000313" key="3">
    <source>
        <dbReference type="Proteomes" id="UP000299211"/>
    </source>
</evidence>
<dbReference type="RefSeq" id="WP_048894204.1">
    <property type="nucleotide sequence ID" value="NZ_BAABTN010000008.1"/>
</dbReference>
<comment type="caution">
    <text evidence="2">The sequence shown here is derived from an EMBL/GenBank/DDBJ whole genome shotgun (WGS) entry which is preliminary data.</text>
</comment>
<dbReference type="Proteomes" id="UP000299211">
    <property type="component" value="Unassembled WGS sequence"/>
</dbReference>
<sequence>MSLPSRPRHRGLWITVAVISALFVLAPLGSEAYGQFARQTRSTHVTETSERHRIGSVDVEAGSAEVSVGPGRDGGIRIQQRLSWSLSRPPKVERWWVGDRLKIRTACDGTFAMTSMGCRIALDLQVPDGTPVHVVSDSGTVRASGLTGPLDIRTGSGTVKLYAVHGPVTAHAGSGSVTGTVLFSPEVHARADSGTVELDFGAAPRRVTGTVDSGSLTVTVPPGSRYRVRGHAGSGRVHIDDQLQQPASHRSVEVSADSGSVSVGYPGW</sequence>
<dbReference type="EMBL" id="BJHY01000001">
    <property type="protein sequence ID" value="GDY73840.1"/>
    <property type="molecule type" value="Genomic_DNA"/>
</dbReference>
<reference evidence="2 3" key="1">
    <citation type="submission" date="2019-04" db="EMBL/GenBank/DDBJ databases">
        <title>Draft genome sequences of Streptomyces avermitilis ATCC 31267.</title>
        <authorList>
            <person name="Komaki H."/>
            <person name="Tamura T."/>
            <person name="Hosoyama A."/>
        </authorList>
    </citation>
    <scope>NUCLEOTIDE SEQUENCE [LARGE SCALE GENOMIC DNA]</scope>
    <source>
        <strain evidence="2 3">ATCC 31267</strain>
    </source>
</reference>
<feature type="region of interest" description="Disordered" evidence="1">
    <location>
        <begin position="243"/>
        <end position="268"/>
    </location>
</feature>
<evidence type="ECO:0000256" key="1">
    <source>
        <dbReference type="SAM" id="MobiDB-lite"/>
    </source>
</evidence>
<evidence type="ECO:0008006" key="4">
    <source>
        <dbReference type="Google" id="ProtNLM"/>
    </source>
</evidence>
<accession>A0A4D4MP59</accession>
<dbReference type="STRING" id="33903.AQJ43_32795"/>
<evidence type="ECO:0000313" key="2">
    <source>
        <dbReference type="EMBL" id="GDY73840.1"/>
    </source>
</evidence>
<proteinExistence type="predicted"/>
<gene>
    <name evidence="2" type="ORF">SAV31267_033250</name>
</gene>
<organism evidence="2 3">
    <name type="scientific">Streptomyces avermitilis</name>
    <dbReference type="NCBI Taxonomy" id="33903"/>
    <lineage>
        <taxon>Bacteria</taxon>
        <taxon>Bacillati</taxon>
        <taxon>Actinomycetota</taxon>
        <taxon>Actinomycetes</taxon>
        <taxon>Kitasatosporales</taxon>
        <taxon>Streptomycetaceae</taxon>
        <taxon>Streptomyces</taxon>
    </lineage>
</organism>